<dbReference type="Proteomes" id="UP000483018">
    <property type="component" value="Unassembled WGS sequence"/>
</dbReference>
<evidence type="ECO:0000313" key="6">
    <source>
        <dbReference type="EMBL" id="KAE9629463.1"/>
    </source>
</evidence>
<accession>A0A7C8HFD0</accession>
<evidence type="ECO:0000313" key="7">
    <source>
        <dbReference type="Proteomes" id="UP000483018"/>
    </source>
</evidence>
<dbReference type="Gene3D" id="3.60.15.10">
    <property type="entry name" value="Ribonuclease Z/Hydroxyacylglutathione hydrolase-like"/>
    <property type="match status" value="1"/>
</dbReference>
<dbReference type="GO" id="GO:0046872">
    <property type="term" value="F:metal ion binding"/>
    <property type="evidence" value="ECO:0007669"/>
    <property type="project" value="UniProtKB-KW"/>
</dbReference>
<dbReference type="InterPro" id="IPR001279">
    <property type="entry name" value="Metallo-B-lactamas"/>
</dbReference>
<dbReference type="RefSeq" id="WP_158741645.1">
    <property type="nucleotide sequence ID" value="NZ_WSLF01000017.1"/>
</dbReference>
<comment type="caution">
    <text evidence="6">The sequence shown here is derived from an EMBL/GenBank/DDBJ whole genome shotgun (WGS) entry which is preliminary data.</text>
</comment>
<dbReference type="SUPFAM" id="SSF56281">
    <property type="entry name" value="Metallo-hydrolase/oxidoreductase"/>
    <property type="match status" value="1"/>
</dbReference>
<dbReference type="InterPro" id="IPR051453">
    <property type="entry name" value="MBL_Glyoxalase_II"/>
</dbReference>
<keyword evidence="3 6" id="KW-0378">Hydrolase</keyword>
<evidence type="ECO:0000259" key="5">
    <source>
        <dbReference type="SMART" id="SM00849"/>
    </source>
</evidence>
<dbReference type="InterPro" id="IPR036866">
    <property type="entry name" value="RibonucZ/Hydroxyglut_hydro"/>
</dbReference>
<organism evidence="6 7">
    <name type="scientific">Defluviitalea raffinosedens</name>
    <dbReference type="NCBI Taxonomy" id="1450156"/>
    <lineage>
        <taxon>Bacteria</taxon>
        <taxon>Bacillati</taxon>
        <taxon>Bacillota</taxon>
        <taxon>Clostridia</taxon>
        <taxon>Lachnospirales</taxon>
        <taxon>Defluviitaleaceae</taxon>
        <taxon>Defluviitalea</taxon>
    </lineage>
</organism>
<evidence type="ECO:0000256" key="1">
    <source>
        <dbReference type="ARBA" id="ARBA00001947"/>
    </source>
</evidence>
<dbReference type="PANTHER" id="PTHR46233:SF3">
    <property type="entry name" value="HYDROXYACYLGLUTATHIONE HYDROLASE GLOC"/>
    <property type="match status" value="1"/>
</dbReference>
<dbReference type="PANTHER" id="PTHR46233">
    <property type="entry name" value="HYDROXYACYLGLUTATHIONE HYDROLASE GLOC"/>
    <property type="match status" value="1"/>
</dbReference>
<keyword evidence="7" id="KW-1185">Reference proteome</keyword>
<comment type="cofactor">
    <cofactor evidence="1">
        <name>Zn(2+)</name>
        <dbReference type="ChEBI" id="CHEBI:29105"/>
    </cofactor>
</comment>
<dbReference type="AlphaFoldDB" id="A0A7C8HFD0"/>
<dbReference type="OrthoDB" id="9802248at2"/>
<dbReference type="EMBL" id="WSLF01000017">
    <property type="protein sequence ID" value="KAE9629463.1"/>
    <property type="molecule type" value="Genomic_DNA"/>
</dbReference>
<sequence>MSIVQRVKCGNGNYYIVSEGDSAILIDTGKKEYLYAVLEACKPYKMKLIVLTHAHFDHTENAAVLSERFGVPIAMHQDDMNLIESNNNQSMSYRTFMGKIVLSASLRDFSKRKMTAFTPSVFLKDGDELAEYGIQAKVIGLPGHTKGSIGIDVGGKDLIVGDALMNMFYPTVSMLYNDENVMLNSAKKITDLGERTIYFGHGKPVPNKVWVK</sequence>
<dbReference type="Pfam" id="PF00753">
    <property type="entry name" value="Lactamase_B"/>
    <property type="match status" value="1"/>
</dbReference>
<protein>
    <submittedName>
        <fullName evidence="6">MBL fold metallo-hydrolase</fullName>
    </submittedName>
</protein>
<reference evidence="6 7" key="1">
    <citation type="submission" date="2019-12" db="EMBL/GenBank/DDBJ databases">
        <title>Defluviitalea raffinosedens, isolated from a biogas fermenter, genome sequencing and characterization.</title>
        <authorList>
            <person name="Rettenmaier R."/>
            <person name="Schneider M."/>
            <person name="Neuhaus K."/>
            <person name="Liebl W."/>
            <person name="Zverlov V."/>
        </authorList>
    </citation>
    <scope>NUCLEOTIDE SEQUENCE [LARGE SCALE GENOMIC DNA]</scope>
    <source>
        <strain evidence="6 7">249c-K6</strain>
    </source>
</reference>
<evidence type="ECO:0000256" key="2">
    <source>
        <dbReference type="ARBA" id="ARBA00022723"/>
    </source>
</evidence>
<proteinExistence type="predicted"/>
<keyword evidence="4" id="KW-0862">Zinc</keyword>
<dbReference type="GO" id="GO:0016787">
    <property type="term" value="F:hydrolase activity"/>
    <property type="evidence" value="ECO:0007669"/>
    <property type="project" value="UniProtKB-KW"/>
</dbReference>
<gene>
    <name evidence="6" type="ORF">GND95_13300</name>
</gene>
<evidence type="ECO:0000256" key="3">
    <source>
        <dbReference type="ARBA" id="ARBA00022801"/>
    </source>
</evidence>
<evidence type="ECO:0000256" key="4">
    <source>
        <dbReference type="ARBA" id="ARBA00022833"/>
    </source>
</evidence>
<keyword evidence="2" id="KW-0479">Metal-binding</keyword>
<feature type="domain" description="Metallo-beta-lactamase" evidence="5">
    <location>
        <begin position="11"/>
        <end position="201"/>
    </location>
</feature>
<name>A0A7C8HFD0_9FIRM</name>
<dbReference type="SMART" id="SM00849">
    <property type="entry name" value="Lactamase_B"/>
    <property type="match status" value="1"/>
</dbReference>